<sequence length="110" mass="12005">MSVAVAPVAKHLRDLISITSTVHLRWREAQAGTLARHIQSGIFMTVTACTLTREPQAPLSSNVSTLEESSSVGLCREACGKEPRGTCHQQTRKPRGQRSRPGCERAICHV</sequence>
<evidence type="ECO:0000256" key="1">
    <source>
        <dbReference type="SAM" id="MobiDB-lite"/>
    </source>
</evidence>
<dbReference type="Proteomes" id="UP001066276">
    <property type="component" value="Chromosome 1_1"/>
</dbReference>
<feature type="region of interest" description="Disordered" evidence="1">
    <location>
        <begin position="81"/>
        <end position="101"/>
    </location>
</feature>
<evidence type="ECO:0000313" key="3">
    <source>
        <dbReference type="Proteomes" id="UP001066276"/>
    </source>
</evidence>
<name>A0AAV7WS31_PLEWA</name>
<proteinExistence type="predicted"/>
<dbReference type="AlphaFoldDB" id="A0AAV7WS31"/>
<organism evidence="2 3">
    <name type="scientific">Pleurodeles waltl</name>
    <name type="common">Iberian ribbed newt</name>
    <dbReference type="NCBI Taxonomy" id="8319"/>
    <lineage>
        <taxon>Eukaryota</taxon>
        <taxon>Metazoa</taxon>
        <taxon>Chordata</taxon>
        <taxon>Craniata</taxon>
        <taxon>Vertebrata</taxon>
        <taxon>Euteleostomi</taxon>
        <taxon>Amphibia</taxon>
        <taxon>Batrachia</taxon>
        <taxon>Caudata</taxon>
        <taxon>Salamandroidea</taxon>
        <taxon>Salamandridae</taxon>
        <taxon>Pleurodelinae</taxon>
        <taxon>Pleurodeles</taxon>
    </lineage>
</organism>
<evidence type="ECO:0000313" key="2">
    <source>
        <dbReference type="EMBL" id="KAJ1215491.1"/>
    </source>
</evidence>
<accession>A0AAV7WS31</accession>
<protein>
    <submittedName>
        <fullName evidence="2">Uncharacterized protein</fullName>
    </submittedName>
</protein>
<keyword evidence="3" id="KW-1185">Reference proteome</keyword>
<reference evidence="2" key="1">
    <citation type="journal article" date="2022" name="bioRxiv">
        <title>Sequencing and chromosome-scale assembly of the giantPleurodeles waltlgenome.</title>
        <authorList>
            <person name="Brown T."/>
            <person name="Elewa A."/>
            <person name="Iarovenko S."/>
            <person name="Subramanian E."/>
            <person name="Araus A.J."/>
            <person name="Petzold A."/>
            <person name="Susuki M."/>
            <person name="Suzuki K.-i.T."/>
            <person name="Hayashi T."/>
            <person name="Toyoda A."/>
            <person name="Oliveira C."/>
            <person name="Osipova E."/>
            <person name="Leigh N.D."/>
            <person name="Simon A."/>
            <person name="Yun M.H."/>
        </authorList>
    </citation>
    <scope>NUCLEOTIDE SEQUENCE</scope>
    <source>
        <strain evidence="2">20211129_DDA</strain>
        <tissue evidence="2">Liver</tissue>
    </source>
</reference>
<comment type="caution">
    <text evidence="2">The sequence shown here is derived from an EMBL/GenBank/DDBJ whole genome shotgun (WGS) entry which is preliminary data.</text>
</comment>
<gene>
    <name evidence="2" type="ORF">NDU88_003099</name>
</gene>
<dbReference type="EMBL" id="JANPWB010000001">
    <property type="protein sequence ID" value="KAJ1215491.1"/>
    <property type="molecule type" value="Genomic_DNA"/>
</dbReference>